<dbReference type="Gene3D" id="1.25.40.20">
    <property type="entry name" value="Ankyrin repeat-containing domain"/>
    <property type="match status" value="1"/>
</dbReference>
<dbReference type="OrthoDB" id="3795339at2759"/>
<evidence type="ECO:0000313" key="1">
    <source>
        <dbReference type="EMBL" id="KAF2008075.1"/>
    </source>
</evidence>
<proteinExistence type="predicted"/>
<accession>A0A6A5X524</accession>
<keyword evidence="2" id="KW-1185">Reference proteome</keyword>
<dbReference type="EMBL" id="ML977556">
    <property type="protein sequence ID" value="KAF2008075.1"/>
    <property type="molecule type" value="Genomic_DNA"/>
</dbReference>
<gene>
    <name evidence="1" type="ORF">P154DRAFT_15196</name>
</gene>
<dbReference type="InterPro" id="IPR002110">
    <property type="entry name" value="Ankyrin_rpt"/>
</dbReference>
<dbReference type="SMART" id="SM00248">
    <property type="entry name" value="ANK"/>
    <property type="match status" value="3"/>
</dbReference>
<name>A0A6A5X524_9PLEO</name>
<dbReference type="InterPro" id="IPR036770">
    <property type="entry name" value="Ankyrin_rpt-contain_sf"/>
</dbReference>
<organism evidence="1 2">
    <name type="scientific">Amniculicola lignicola CBS 123094</name>
    <dbReference type="NCBI Taxonomy" id="1392246"/>
    <lineage>
        <taxon>Eukaryota</taxon>
        <taxon>Fungi</taxon>
        <taxon>Dikarya</taxon>
        <taxon>Ascomycota</taxon>
        <taxon>Pezizomycotina</taxon>
        <taxon>Dothideomycetes</taxon>
        <taxon>Pleosporomycetidae</taxon>
        <taxon>Pleosporales</taxon>
        <taxon>Amniculicolaceae</taxon>
        <taxon>Amniculicola</taxon>
    </lineage>
</organism>
<reference evidence="1" key="1">
    <citation type="journal article" date="2020" name="Stud. Mycol.">
        <title>101 Dothideomycetes genomes: a test case for predicting lifestyles and emergence of pathogens.</title>
        <authorList>
            <person name="Haridas S."/>
            <person name="Albert R."/>
            <person name="Binder M."/>
            <person name="Bloem J."/>
            <person name="Labutti K."/>
            <person name="Salamov A."/>
            <person name="Andreopoulos B."/>
            <person name="Baker S."/>
            <person name="Barry K."/>
            <person name="Bills G."/>
            <person name="Bluhm B."/>
            <person name="Cannon C."/>
            <person name="Castanera R."/>
            <person name="Culley D."/>
            <person name="Daum C."/>
            <person name="Ezra D."/>
            <person name="Gonzalez J."/>
            <person name="Henrissat B."/>
            <person name="Kuo A."/>
            <person name="Liang C."/>
            <person name="Lipzen A."/>
            <person name="Lutzoni F."/>
            <person name="Magnuson J."/>
            <person name="Mondo S."/>
            <person name="Nolan M."/>
            <person name="Ohm R."/>
            <person name="Pangilinan J."/>
            <person name="Park H.-J."/>
            <person name="Ramirez L."/>
            <person name="Alfaro M."/>
            <person name="Sun H."/>
            <person name="Tritt A."/>
            <person name="Yoshinaga Y."/>
            <person name="Zwiers L.-H."/>
            <person name="Turgeon B."/>
            <person name="Goodwin S."/>
            <person name="Spatafora J."/>
            <person name="Crous P."/>
            <person name="Grigoriev I."/>
        </authorList>
    </citation>
    <scope>NUCLEOTIDE SEQUENCE</scope>
    <source>
        <strain evidence="1">CBS 123094</strain>
    </source>
</reference>
<dbReference type="SUPFAM" id="SSF48403">
    <property type="entry name" value="Ankyrin repeat"/>
    <property type="match status" value="1"/>
</dbReference>
<dbReference type="PANTHER" id="PTHR24121">
    <property type="entry name" value="NO MECHANORECEPTOR POTENTIAL C, ISOFORM D-RELATED"/>
    <property type="match status" value="1"/>
</dbReference>
<evidence type="ECO:0000313" key="2">
    <source>
        <dbReference type="Proteomes" id="UP000799779"/>
    </source>
</evidence>
<dbReference type="AlphaFoldDB" id="A0A6A5X524"/>
<dbReference type="Proteomes" id="UP000799779">
    <property type="component" value="Unassembled WGS sequence"/>
</dbReference>
<protein>
    <submittedName>
        <fullName evidence="1">Uncharacterized protein</fullName>
    </submittedName>
</protein>
<dbReference type="PANTHER" id="PTHR24121:SF23">
    <property type="entry name" value="NO MECHANORECEPTOR POTENTIAL C, ISOFORM H"/>
    <property type="match status" value="1"/>
</dbReference>
<sequence>MPIVKKKTLFALIKAAIQDKDKTAFQEAIQDVKPGRFVVESWHECLRMVLEPDFEDDDVPFYVKGLLRLGGDENDAQRLLLLNDEIDRLGKFEGYPEDYRDEEIGDLPKRIIAETLALYPALAWTGAADTGRTLFHRAAESGTSIAIEVIGEFIRNHREPAAIRDTVRIRDTANNQTALVIAVRGNHLNAVEALMRLDPDQLDESNPGSQIDIENAVEEGRLGILRILLNNRPRLVTSGFFERALDDKKLDILQYLIDLAPGFLTNPRANFLITAVKKGQVLVVKLLIEKFPSLTSVYEKEEQSGSTSRTHYILAFNSDKWLVQPLYKQQRLCCYRCICLKICLRLVDFGPLSEWLFVTRRGRDLKSVNNSLS</sequence>